<keyword evidence="2" id="KW-1185">Reference proteome</keyword>
<protein>
    <submittedName>
        <fullName evidence="1">Uncharacterized protein</fullName>
    </submittedName>
</protein>
<dbReference type="EMBL" id="JANPWB010000015">
    <property type="protein sequence ID" value="KAJ1087404.1"/>
    <property type="molecule type" value="Genomic_DNA"/>
</dbReference>
<dbReference type="AlphaFoldDB" id="A0AAV7LA71"/>
<reference evidence="1" key="1">
    <citation type="journal article" date="2022" name="bioRxiv">
        <title>Sequencing and chromosome-scale assembly of the giantPleurodeles waltlgenome.</title>
        <authorList>
            <person name="Brown T."/>
            <person name="Elewa A."/>
            <person name="Iarovenko S."/>
            <person name="Subramanian E."/>
            <person name="Araus A.J."/>
            <person name="Petzold A."/>
            <person name="Susuki M."/>
            <person name="Suzuki K.-i.T."/>
            <person name="Hayashi T."/>
            <person name="Toyoda A."/>
            <person name="Oliveira C."/>
            <person name="Osipova E."/>
            <person name="Leigh N.D."/>
            <person name="Simon A."/>
            <person name="Yun M.H."/>
        </authorList>
    </citation>
    <scope>NUCLEOTIDE SEQUENCE</scope>
    <source>
        <strain evidence="1">20211129_DDA</strain>
        <tissue evidence="1">Liver</tissue>
    </source>
</reference>
<proteinExistence type="predicted"/>
<gene>
    <name evidence="1" type="ORF">NDU88_000577</name>
</gene>
<organism evidence="1 2">
    <name type="scientific">Pleurodeles waltl</name>
    <name type="common">Iberian ribbed newt</name>
    <dbReference type="NCBI Taxonomy" id="8319"/>
    <lineage>
        <taxon>Eukaryota</taxon>
        <taxon>Metazoa</taxon>
        <taxon>Chordata</taxon>
        <taxon>Craniata</taxon>
        <taxon>Vertebrata</taxon>
        <taxon>Euteleostomi</taxon>
        <taxon>Amphibia</taxon>
        <taxon>Batrachia</taxon>
        <taxon>Caudata</taxon>
        <taxon>Salamandroidea</taxon>
        <taxon>Salamandridae</taxon>
        <taxon>Pleurodelinae</taxon>
        <taxon>Pleurodeles</taxon>
    </lineage>
</organism>
<sequence>MREADIEEENAEVDPGAVPKREEAAVDAILEAVSEIEGRHATGGPKTFDSLKGHRRSVAYPGLYSVSVTMTPAYLKEEKWKKRHYRLCCTYQKYQINKESTSR</sequence>
<comment type="caution">
    <text evidence="1">The sequence shown here is derived from an EMBL/GenBank/DDBJ whole genome shotgun (WGS) entry which is preliminary data.</text>
</comment>
<name>A0AAV7LA71_PLEWA</name>
<evidence type="ECO:0000313" key="2">
    <source>
        <dbReference type="Proteomes" id="UP001066276"/>
    </source>
</evidence>
<dbReference type="Proteomes" id="UP001066276">
    <property type="component" value="Chromosome 11"/>
</dbReference>
<accession>A0AAV7LA71</accession>
<evidence type="ECO:0000313" key="1">
    <source>
        <dbReference type="EMBL" id="KAJ1087404.1"/>
    </source>
</evidence>